<dbReference type="Proteomes" id="UP000270296">
    <property type="component" value="Unassembled WGS sequence"/>
</dbReference>
<protein>
    <submittedName>
        <fullName evidence="6">MFS domain-containing protein</fullName>
    </submittedName>
</protein>
<dbReference type="GO" id="GO:0016020">
    <property type="term" value="C:membrane"/>
    <property type="evidence" value="ECO:0007669"/>
    <property type="project" value="UniProtKB-SubCell"/>
</dbReference>
<sequence>MAIPRVAVAFGGFGCQLISEGIITAMDVFPPYIFNYFKCTIAEASLFHSVLHGLSELLGEFGSCVLLVLPHGSCCFCLFVFGSLLVRPNEPEAPVTKSPSQEELETYSGEVTAISEKEVRVTELRPLPFFGRFVVPILLLSSFLWHIGHYTYEVMPLRLDHEGYNGDQIALVVSLQAIFVVVGRFSASSVTTKFKADPVFAYTFFTLIFAIARIIISWTWALKSYLVIIAFCGVSIGVVTALMPCVVLKLVGLERLDFIFGLELLVRGIGGIVMPVFGGWLADVFDQNYFYTFMVGGISLLLSAILLIPYHWPLLRAAEIENTKVEKR</sequence>
<dbReference type="EMBL" id="UZAM01010740">
    <property type="protein sequence ID" value="VDP13538.1"/>
    <property type="molecule type" value="Genomic_DNA"/>
</dbReference>
<feature type="transmembrane region" description="Helical" evidence="2">
    <location>
        <begin position="199"/>
        <end position="220"/>
    </location>
</feature>
<comment type="subcellular location">
    <subcellularLocation>
        <location evidence="1">Membrane</location>
        <topology evidence="1">Multi-pass membrane protein</topology>
    </subcellularLocation>
</comment>
<dbReference type="AlphaFoldDB" id="A0A183IVB6"/>
<feature type="transmembrane region" description="Helical" evidence="2">
    <location>
        <begin position="226"/>
        <end position="252"/>
    </location>
</feature>
<dbReference type="InterPro" id="IPR011701">
    <property type="entry name" value="MFS"/>
</dbReference>
<dbReference type="GO" id="GO:0008028">
    <property type="term" value="F:monocarboxylic acid transmembrane transporter activity"/>
    <property type="evidence" value="ECO:0007669"/>
    <property type="project" value="TreeGrafter"/>
</dbReference>
<dbReference type="PROSITE" id="PS50850">
    <property type="entry name" value="MFS"/>
    <property type="match status" value="1"/>
</dbReference>
<keyword evidence="2" id="KW-0812">Transmembrane</keyword>
<reference evidence="6" key="1">
    <citation type="submission" date="2016-06" db="UniProtKB">
        <authorList>
            <consortium name="WormBaseParasite"/>
        </authorList>
    </citation>
    <scope>IDENTIFICATION</scope>
</reference>
<evidence type="ECO:0000256" key="1">
    <source>
        <dbReference type="ARBA" id="ARBA00004141"/>
    </source>
</evidence>
<evidence type="ECO:0000313" key="5">
    <source>
        <dbReference type="Proteomes" id="UP000270296"/>
    </source>
</evidence>
<dbReference type="Gene3D" id="1.20.1250.20">
    <property type="entry name" value="MFS general substrate transporter like domains"/>
    <property type="match status" value="1"/>
</dbReference>
<dbReference type="OrthoDB" id="410267at2759"/>
<keyword evidence="2" id="KW-1133">Transmembrane helix</keyword>
<evidence type="ECO:0000313" key="4">
    <source>
        <dbReference type="EMBL" id="VDP13538.1"/>
    </source>
</evidence>
<feature type="transmembrane region" description="Helical" evidence="2">
    <location>
        <begin position="65"/>
        <end position="86"/>
    </location>
</feature>
<dbReference type="WBParaSite" id="SBAD_0000785101-mRNA-1">
    <property type="protein sequence ID" value="SBAD_0000785101-mRNA-1"/>
    <property type="gene ID" value="SBAD_0000785101"/>
</dbReference>
<dbReference type="SUPFAM" id="SSF103473">
    <property type="entry name" value="MFS general substrate transporter"/>
    <property type="match status" value="1"/>
</dbReference>
<accession>A0A183IVB6</accession>
<dbReference type="InterPro" id="IPR020846">
    <property type="entry name" value="MFS_dom"/>
</dbReference>
<reference evidence="4 5" key="2">
    <citation type="submission" date="2018-11" db="EMBL/GenBank/DDBJ databases">
        <authorList>
            <consortium name="Pathogen Informatics"/>
        </authorList>
    </citation>
    <scope>NUCLEOTIDE SEQUENCE [LARGE SCALE GENOMIC DNA]</scope>
</reference>
<proteinExistence type="predicted"/>
<evidence type="ECO:0000259" key="3">
    <source>
        <dbReference type="PROSITE" id="PS50850"/>
    </source>
</evidence>
<dbReference type="Pfam" id="PF07690">
    <property type="entry name" value="MFS_1"/>
    <property type="match status" value="1"/>
</dbReference>
<evidence type="ECO:0000256" key="2">
    <source>
        <dbReference type="SAM" id="Phobius"/>
    </source>
</evidence>
<dbReference type="InterPro" id="IPR036259">
    <property type="entry name" value="MFS_trans_sf"/>
</dbReference>
<gene>
    <name evidence="4" type="ORF">SBAD_LOCUS7563</name>
</gene>
<keyword evidence="5" id="KW-1185">Reference proteome</keyword>
<keyword evidence="2" id="KW-0472">Membrane</keyword>
<dbReference type="PANTHER" id="PTHR11360">
    <property type="entry name" value="MONOCARBOXYLATE TRANSPORTER"/>
    <property type="match status" value="1"/>
</dbReference>
<feature type="transmembrane region" description="Helical" evidence="2">
    <location>
        <begin position="264"/>
        <end position="282"/>
    </location>
</feature>
<feature type="transmembrane region" description="Helical" evidence="2">
    <location>
        <begin position="129"/>
        <end position="148"/>
    </location>
</feature>
<feature type="transmembrane region" description="Helical" evidence="2">
    <location>
        <begin position="168"/>
        <end position="187"/>
    </location>
</feature>
<feature type="domain" description="Major facilitator superfamily (MFS) profile" evidence="3">
    <location>
        <begin position="134"/>
        <end position="328"/>
    </location>
</feature>
<organism evidence="6">
    <name type="scientific">Soboliphyme baturini</name>
    <dbReference type="NCBI Taxonomy" id="241478"/>
    <lineage>
        <taxon>Eukaryota</taxon>
        <taxon>Metazoa</taxon>
        <taxon>Ecdysozoa</taxon>
        <taxon>Nematoda</taxon>
        <taxon>Enoplea</taxon>
        <taxon>Dorylaimia</taxon>
        <taxon>Dioctophymatida</taxon>
        <taxon>Dioctophymatoidea</taxon>
        <taxon>Soboliphymatidae</taxon>
        <taxon>Soboliphyme</taxon>
    </lineage>
</organism>
<name>A0A183IVB6_9BILA</name>
<feature type="transmembrane region" description="Helical" evidence="2">
    <location>
        <begin position="288"/>
        <end position="308"/>
    </location>
</feature>
<dbReference type="InterPro" id="IPR050327">
    <property type="entry name" value="Proton-linked_MCT"/>
</dbReference>
<evidence type="ECO:0000313" key="6">
    <source>
        <dbReference type="WBParaSite" id="SBAD_0000785101-mRNA-1"/>
    </source>
</evidence>
<dbReference type="PANTHER" id="PTHR11360:SF310">
    <property type="entry name" value="MONOCARBOXYLATE TRANSPORTER 9-LIKE"/>
    <property type="match status" value="1"/>
</dbReference>